<dbReference type="AlphaFoldDB" id="A0A3P6PNV2"/>
<gene>
    <name evidence="1" type="ORF">DILT_LOCUS886</name>
</gene>
<accession>A0A3P6PNV2</accession>
<protein>
    <submittedName>
        <fullName evidence="1">Uncharacterized protein</fullName>
    </submittedName>
</protein>
<proteinExistence type="predicted"/>
<evidence type="ECO:0000313" key="2">
    <source>
        <dbReference type="Proteomes" id="UP000281553"/>
    </source>
</evidence>
<reference evidence="1 2" key="1">
    <citation type="submission" date="2018-11" db="EMBL/GenBank/DDBJ databases">
        <authorList>
            <consortium name="Pathogen Informatics"/>
        </authorList>
    </citation>
    <scope>NUCLEOTIDE SEQUENCE [LARGE SCALE GENOMIC DNA]</scope>
</reference>
<sequence length="83" mass="9007">MGQGISDQLTVMAGQLTAMDSRLAALKKDVLQRPTSRTAGMTPLRAGCPVPAPMSSLEEFDAFEDKLQDEKYRQQAVGLRPAN</sequence>
<organism evidence="1 2">
    <name type="scientific">Dibothriocephalus latus</name>
    <name type="common">Fish tapeworm</name>
    <name type="synonym">Diphyllobothrium latum</name>
    <dbReference type="NCBI Taxonomy" id="60516"/>
    <lineage>
        <taxon>Eukaryota</taxon>
        <taxon>Metazoa</taxon>
        <taxon>Spiralia</taxon>
        <taxon>Lophotrochozoa</taxon>
        <taxon>Platyhelminthes</taxon>
        <taxon>Cestoda</taxon>
        <taxon>Eucestoda</taxon>
        <taxon>Diphyllobothriidea</taxon>
        <taxon>Diphyllobothriidae</taxon>
        <taxon>Dibothriocephalus</taxon>
    </lineage>
</organism>
<dbReference type="Proteomes" id="UP000281553">
    <property type="component" value="Unassembled WGS sequence"/>
</dbReference>
<evidence type="ECO:0000313" key="1">
    <source>
        <dbReference type="EMBL" id="VDK37669.1"/>
    </source>
</evidence>
<name>A0A3P6PNV2_DIBLA</name>
<dbReference type="EMBL" id="UYRU01004613">
    <property type="protein sequence ID" value="VDK37669.1"/>
    <property type="molecule type" value="Genomic_DNA"/>
</dbReference>
<keyword evidence="2" id="KW-1185">Reference proteome</keyword>